<evidence type="ECO:0000256" key="7">
    <source>
        <dbReference type="ARBA" id="ARBA00023157"/>
    </source>
</evidence>
<dbReference type="GO" id="GO:0005912">
    <property type="term" value="C:adherens junction"/>
    <property type="evidence" value="ECO:0007669"/>
    <property type="project" value="TreeGrafter"/>
</dbReference>
<keyword evidence="9" id="KW-1133">Transmembrane helix</keyword>
<dbReference type="Gene3D" id="2.60.40.10">
    <property type="entry name" value="Immunoglobulins"/>
    <property type="match status" value="4"/>
</dbReference>
<evidence type="ECO:0000256" key="5">
    <source>
        <dbReference type="ARBA" id="ARBA00022889"/>
    </source>
</evidence>
<keyword evidence="11" id="KW-0675">Receptor</keyword>
<evidence type="ECO:0000256" key="6">
    <source>
        <dbReference type="ARBA" id="ARBA00023136"/>
    </source>
</evidence>
<gene>
    <name evidence="11" type="ORF">DAT39_017261</name>
</gene>
<dbReference type="Proteomes" id="UP000727407">
    <property type="component" value="Unassembled WGS sequence"/>
</dbReference>
<dbReference type="InterPro" id="IPR013783">
    <property type="entry name" value="Ig-like_fold"/>
</dbReference>
<feature type="non-terminal residue" evidence="11">
    <location>
        <position position="1"/>
    </location>
</feature>
<dbReference type="InterPro" id="IPR051427">
    <property type="entry name" value="Nectin/Nectin-like"/>
</dbReference>
<dbReference type="GO" id="GO:0016020">
    <property type="term" value="C:membrane"/>
    <property type="evidence" value="ECO:0007669"/>
    <property type="project" value="UniProtKB-SubCell"/>
</dbReference>
<dbReference type="PROSITE" id="PS50835">
    <property type="entry name" value="IG_LIKE"/>
    <property type="match status" value="4"/>
</dbReference>
<dbReference type="Pfam" id="PF08205">
    <property type="entry name" value="C2-set_2"/>
    <property type="match status" value="1"/>
</dbReference>
<dbReference type="InterPro" id="IPR003599">
    <property type="entry name" value="Ig_sub"/>
</dbReference>
<feature type="domain" description="Ig-like" evidence="10">
    <location>
        <begin position="23"/>
        <end position="106"/>
    </location>
</feature>
<dbReference type="SMART" id="SM00409">
    <property type="entry name" value="IG"/>
    <property type="match status" value="3"/>
</dbReference>
<evidence type="ECO:0000256" key="4">
    <source>
        <dbReference type="ARBA" id="ARBA00022737"/>
    </source>
</evidence>
<dbReference type="EMBL" id="QNUK01000458">
    <property type="protein sequence ID" value="KAF5893033.1"/>
    <property type="molecule type" value="Genomic_DNA"/>
</dbReference>
<keyword evidence="7" id="KW-1015">Disulfide bond</keyword>
<evidence type="ECO:0000256" key="1">
    <source>
        <dbReference type="ARBA" id="ARBA00004167"/>
    </source>
</evidence>
<evidence type="ECO:0000256" key="8">
    <source>
        <dbReference type="ARBA" id="ARBA00023180"/>
    </source>
</evidence>
<feature type="domain" description="Ig-like" evidence="10">
    <location>
        <begin position="117"/>
        <end position="209"/>
    </location>
</feature>
<dbReference type="InterPro" id="IPR007110">
    <property type="entry name" value="Ig-like_dom"/>
</dbReference>
<evidence type="ECO:0000256" key="3">
    <source>
        <dbReference type="ARBA" id="ARBA00022729"/>
    </source>
</evidence>
<comment type="subcellular location">
    <subcellularLocation>
        <location evidence="1">Membrane</location>
        <topology evidence="1">Single-pass membrane protein</topology>
    </subcellularLocation>
</comment>
<keyword evidence="12" id="KW-1185">Reference proteome</keyword>
<dbReference type="OrthoDB" id="8915289at2759"/>
<feature type="domain" description="Ig-like" evidence="10">
    <location>
        <begin position="418"/>
        <end position="455"/>
    </location>
</feature>
<keyword evidence="3" id="KW-0732">Signal</keyword>
<protein>
    <submittedName>
        <fullName evidence="11">Poliovirus receptor-like</fullName>
    </submittedName>
</protein>
<evidence type="ECO:0000313" key="12">
    <source>
        <dbReference type="Proteomes" id="UP000727407"/>
    </source>
</evidence>
<keyword evidence="5" id="KW-0130">Cell adhesion</keyword>
<keyword evidence="9" id="KW-0812">Transmembrane</keyword>
<feature type="domain" description="Ig-like" evidence="10">
    <location>
        <begin position="220"/>
        <end position="406"/>
    </location>
</feature>
<evidence type="ECO:0000256" key="2">
    <source>
        <dbReference type="ARBA" id="ARBA00007810"/>
    </source>
</evidence>
<keyword evidence="4" id="KW-0677">Repeat</keyword>
<evidence type="ECO:0000256" key="9">
    <source>
        <dbReference type="SAM" id="Phobius"/>
    </source>
</evidence>
<dbReference type="GO" id="GO:0007157">
    <property type="term" value="P:heterophilic cell-cell adhesion via plasma membrane cell adhesion molecules"/>
    <property type="evidence" value="ECO:0007669"/>
    <property type="project" value="TreeGrafter"/>
</dbReference>
<feature type="transmembrane region" description="Helical" evidence="9">
    <location>
        <begin position="727"/>
        <end position="751"/>
    </location>
</feature>
<reference evidence="11" key="1">
    <citation type="submission" date="2020-07" db="EMBL/GenBank/DDBJ databases">
        <title>Clarias magur genome sequencing, assembly and annotation.</title>
        <authorList>
            <person name="Kushwaha B."/>
            <person name="Kumar R."/>
            <person name="Das P."/>
            <person name="Joshi C.G."/>
            <person name="Kumar D."/>
            <person name="Nagpure N.S."/>
            <person name="Pandey M."/>
            <person name="Agarwal S."/>
            <person name="Srivastava S."/>
            <person name="Singh M."/>
            <person name="Sahoo L."/>
            <person name="Jayasankar P."/>
            <person name="Meher P.K."/>
            <person name="Koringa P.G."/>
            <person name="Iquebal M.A."/>
            <person name="Das S.P."/>
            <person name="Bit A."/>
            <person name="Patnaik S."/>
            <person name="Patel N."/>
            <person name="Shah T.M."/>
            <person name="Hinsu A."/>
            <person name="Jena J.K."/>
        </authorList>
    </citation>
    <scope>NUCLEOTIDE SEQUENCE</scope>
    <source>
        <strain evidence="11">CIFAMagur01</strain>
        <tissue evidence="11">Testis</tissue>
    </source>
</reference>
<evidence type="ECO:0000313" key="11">
    <source>
        <dbReference type="EMBL" id="KAF5893033.1"/>
    </source>
</evidence>
<organism evidence="11 12">
    <name type="scientific">Clarias magur</name>
    <name type="common">Asian catfish</name>
    <name type="synonym">Macropteronotus magur</name>
    <dbReference type="NCBI Taxonomy" id="1594786"/>
    <lineage>
        <taxon>Eukaryota</taxon>
        <taxon>Metazoa</taxon>
        <taxon>Chordata</taxon>
        <taxon>Craniata</taxon>
        <taxon>Vertebrata</taxon>
        <taxon>Euteleostomi</taxon>
        <taxon>Actinopterygii</taxon>
        <taxon>Neopterygii</taxon>
        <taxon>Teleostei</taxon>
        <taxon>Ostariophysi</taxon>
        <taxon>Siluriformes</taxon>
        <taxon>Clariidae</taxon>
        <taxon>Clarias</taxon>
    </lineage>
</organism>
<feature type="non-terminal residue" evidence="11">
    <location>
        <position position="763"/>
    </location>
</feature>
<proteinExistence type="inferred from homology"/>
<accession>A0A8J4TRV7</accession>
<dbReference type="AlphaFoldDB" id="A0A8J4TRV7"/>
<dbReference type="InterPro" id="IPR013162">
    <property type="entry name" value="CD80_C2-set"/>
</dbReference>
<name>A0A8J4TRV7_CLAMG</name>
<dbReference type="InterPro" id="IPR036179">
    <property type="entry name" value="Ig-like_dom_sf"/>
</dbReference>
<comment type="similarity">
    <text evidence="2">Belongs to the nectin family.</text>
</comment>
<dbReference type="GO" id="GO:0007156">
    <property type="term" value="P:homophilic cell adhesion via plasma membrane adhesion molecules"/>
    <property type="evidence" value="ECO:0007669"/>
    <property type="project" value="TreeGrafter"/>
</dbReference>
<dbReference type="SUPFAM" id="SSF48726">
    <property type="entry name" value="Immunoglobulin"/>
    <property type="match status" value="2"/>
</dbReference>
<comment type="caution">
    <text evidence="11">The sequence shown here is derived from an EMBL/GenBank/DDBJ whole genome shotgun (WGS) entry which is preliminary data.</text>
</comment>
<sequence length="763" mass="85380">SLEYQDVVLRDIIIDNNVTGILGEEVHLHCLYSGIHNISFSSWSRLSSETRLWAMAGYKNGKPFTKDNFFIPASHTNLTVKVNINSLEVEGNYACVFRTEDDEEFRDKLLLKVIARPYVNTHAEEEVLNGTHYQNINCSASYAKPSATLHWDIHGAPPRNDIFSIHNTHSTLPNGTVSIVSMLRFPIHRNNESSVACVVQHPALPDPITTIINLQTFVSPNVTLEMAVTENEGKAFFKVLCKAKGGRPHPSITWIKPKSADKPCSAHFMNFESVSSSYCFPLDVYEGENITCIFSYPHLSAIEKTITLPTYYLTSLQLTNSSIKGKHLNTFDLLIFDEEDSDIRIGMEVLGHVPQYEINCTKDGKPLSEDINVVVSDLIIKGPVETNHSGQYQCQASYYSHSASLRFEIEVKPRFKLPALLHMTLLSNVTWDNGIKYTEVKCMAENVSPDVNITWHTVDCRSGIDASEPGKVVSGSHQDLGVIWKMARIPVYSYAGCKLICVMHHPALEKPMQKCIQIPFIEPPSRYVSVALQKDSTHWAAVCKCKSDEAMINISWVISDTNKTAQPSSKNTTTEGWRRVVMSIYKFDLSQHEGKLLTCVIQSEFGEVERRTIRVPGFFISSIVVLNKTLPLHRSHGEKTGLHRVVLKEHVSNQKIIFKVNGNASAYDIKCFRSNGLSAHTVGMALVFAQQVSESDAGLYTCSASWYHHNATVTVLVDIISQEIHSMMLILICFSSAVAITIIMVVTLCIFCKRSEETHSSTQ</sequence>
<evidence type="ECO:0000259" key="10">
    <source>
        <dbReference type="PROSITE" id="PS50835"/>
    </source>
</evidence>
<dbReference type="PANTHER" id="PTHR23277:SF107">
    <property type="entry name" value="HEMICENTIN-1"/>
    <property type="match status" value="1"/>
</dbReference>
<dbReference type="PANTHER" id="PTHR23277">
    <property type="entry name" value="NECTIN-RELATED"/>
    <property type="match status" value="1"/>
</dbReference>
<keyword evidence="8" id="KW-0325">Glycoprotein</keyword>
<keyword evidence="6 9" id="KW-0472">Membrane</keyword>